<feature type="chain" id="PRO_5008131374" evidence="1">
    <location>
        <begin position="26"/>
        <end position="94"/>
    </location>
</feature>
<organism evidence="2 3">
    <name type="scientific">Anopheles epiroticus</name>
    <dbReference type="NCBI Taxonomy" id="199890"/>
    <lineage>
        <taxon>Eukaryota</taxon>
        <taxon>Metazoa</taxon>
        <taxon>Ecdysozoa</taxon>
        <taxon>Arthropoda</taxon>
        <taxon>Hexapoda</taxon>
        <taxon>Insecta</taxon>
        <taxon>Pterygota</taxon>
        <taxon>Neoptera</taxon>
        <taxon>Endopterygota</taxon>
        <taxon>Diptera</taxon>
        <taxon>Nematocera</taxon>
        <taxon>Culicoidea</taxon>
        <taxon>Culicidae</taxon>
        <taxon>Anophelinae</taxon>
        <taxon>Anopheles</taxon>
    </lineage>
</organism>
<dbReference type="Proteomes" id="UP000075885">
    <property type="component" value="Unassembled WGS sequence"/>
</dbReference>
<dbReference type="VEuPathDB" id="VectorBase:AEPI006861"/>
<accession>A0A182PIU8</accession>
<protein>
    <submittedName>
        <fullName evidence="2">Uncharacterized protein</fullName>
    </submittedName>
</protein>
<reference evidence="3" key="1">
    <citation type="submission" date="2013-03" db="EMBL/GenBank/DDBJ databases">
        <title>The Genome Sequence of Anopheles epiroticus epiroticus2.</title>
        <authorList>
            <consortium name="The Broad Institute Genomics Platform"/>
            <person name="Neafsey D.E."/>
            <person name="Howell P."/>
            <person name="Walker B."/>
            <person name="Young S.K."/>
            <person name="Zeng Q."/>
            <person name="Gargeya S."/>
            <person name="Fitzgerald M."/>
            <person name="Haas B."/>
            <person name="Abouelleil A."/>
            <person name="Allen A.W."/>
            <person name="Alvarado L."/>
            <person name="Arachchi H.M."/>
            <person name="Berlin A.M."/>
            <person name="Chapman S.B."/>
            <person name="Gainer-Dewar J."/>
            <person name="Goldberg J."/>
            <person name="Griggs A."/>
            <person name="Gujja S."/>
            <person name="Hansen M."/>
            <person name="Howarth C."/>
            <person name="Imamovic A."/>
            <person name="Ireland A."/>
            <person name="Larimer J."/>
            <person name="McCowan C."/>
            <person name="Murphy C."/>
            <person name="Pearson M."/>
            <person name="Poon T.W."/>
            <person name="Priest M."/>
            <person name="Roberts A."/>
            <person name="Saif S."/>
            <person name="Shea T."/>
            <person name="Sisk P."/>
            <person name="Sykes S."/>
            <person name="Wortman J."/>
            <person name="Nusbaum C."/>
            <person name="Birren B."/>
        </authorList>
    </citation>
    <scope>NUCLEOTIDE SEQUENCE [LARGE SCALE GENOMIC DNA]</scope>
    <source>
        <strain evidence="3">Epiroticus2</strain>
    </source>
</reference>
<sequence>MKLPASLFAIIVILVSLLTVIVAQADDPDLEPMVCKDPNEVYEDCGPACGDRVCGRMTLHADGLAGVAVSVGVDTFATGKEDVFRRTCAPQLVN</sequence>
<keyword evidence="1" id="KW-0732">Signal</keyword>
<feature type="signal peptide" evidence="1">
    <location>
        <begin position="1"/>
        <end position="25"/>
    </location>
</feature>
<dbReference type="EnsemblMetazoa" id="AEPI006861-RA">
    <property type="protein sequence ID" value="AEPI006861-PA"/>
    <property type="gene ID" value="AEPI006861"/>
</dbReference>
<proteinExistence type="predicted"/>
<name>A0A182PIU8_9DIPT</name>
<evidence type="ECO:0000313" key="3">
    <source>
        <dbReference type="Proteomes" id="UP000075885"/>
    </source>
</evidence>
<evidence type="ECO:0000313" key="2">
    <source>
        <dbReference type="EnsemblMetazoa" id="AEPI006861-PA"/>
    </source>
</evidence>
<reference evidence="2" key="2">
    <citation type="submission" date="2020-05" db="UniProtKB">
        <authorList>
            <consortium name="EnsemblMetazoa"/>
        </authorList>
    </citation>
    <scope>IDENTIFICATION</scope>
    <source>
        <strain evidence="2">Epiroticus2</strain>
    </source>
</reference>
<keyword evidence="3" id="KW-1185">Reference proteome</keyword>
<evidence type="ECO:0000256" key="1">
    <source>
        <dbReference type="SAM" id="SignalP"/>
    </source>
</evidence>
<dbReference type="AlphaFoldDB" id="A0A182PIU8"/>